<dbReference type="EMBL" id="BMAO01021165">
    <property type="protein sequence ID" value="GFQ72238.1"/>
    <property type="molecule type" value="Genomic_DNA"/>
</dbReference>
<evidence type="ECO:0000256" key="4">
    <source>
        <dbReference type="ARBA" id="ARBA00023235"/>
    </source>
</evidence>
<dbReference type="GO" id="GO:0160148">
    <property type="term" value="F:tRNA pseudouridine(55) synthase activity"/>
    <property type="evidence" value="ECO:0007669"/>
    <property type="project" value="UniProtKB-EC"/>
</dbReference>
<proteinExistence type="inferred from homology"/>
<feature type="domain" description="tRNA pseudouridylate synthase B C-terminal" evidence="6">
    <location>
        <begin position="174"/>
        <end position="259"/>
    </location>
</feature>
<dbReference type="NCBIfam" id="TIGR00431">
    <property type="entry name" value="TruB"/>
    <property type="match status" value="1"/>
</dbReference>
<evidence type="ECO:0000313" key="8">
    <source>
        <dbReference type="Proteomes" id="UP000887116"/>
    </source>
</evidence>
<name>A0A8X6G1U3_TRICU</name>
<dbReference type="PANTHER" id="PTHR13767">
    <property type="entry name" value="TRNA-PSEUDOURIDINE SYNTHASE"/>
    <property type="match status" value="1"/>
</dbReference>
<evidence type="ECO:0000259" key="6">
    <source>
        <dbReference type="Pfam" id="PF16198"/>
    </source>
</evidence>
<keyword evidence="3" id="KW-0819">tRNA processing</keyword>
<sequence length="322" mass="35600">MIHGWLNLNKPIGISSAQAVTQIKRIFGIKKAGHLGTLDPLASGVLPIALGEATKTIPYLSCDLKAYDFTIKWGEQRTTDDLGGDIIRTSTIEPQYSQINCAIKNFIGKIKQTPPQFSAIKIKGARAYKLARSGQKVNIKPRQVKIHELKLISVDTINNSANFSMMCGSGVYVRSIARDLGIALNCFGHITKLRRTMVGDFRENESVTIEQLIEKTRFLVSFQRVTLESRKKEPVSATQMTEGTGSNVKSFIIPVESALKSMFKVEISLEDAGKIRKGQEVVLNNLRNLKNHDICCTVVGSVPIAICSFIYGCVKPIRVFNI</sequence>
<evidence type="ECO:0000313" key="7">
    <source>
        <dbReference type="EMBL" id="GFQ72238.1"/>
    </source>
</evidence>
<dbReference type="InterPro" id="IPR014780">
    <property type="entry name" value="tRNA_psdUridine_synth_TruB"/>
</dbReference>
<evidence type="ECO:0000256" key="1">
    <source>
        <dbReference type="ARBA" id="ARBA00008999"/>
    </source>
</evidence>
<evidence type="ECO:0000259" key="5">
    <source>
        <dbReference type="Pfam" id="PF01509"/>
    </source>
</evidence>
<dbReference type="InterPro" id="IPR020103">
    <property type="entry name" value="PsdUridine_synth_cat_dom_sf"/>
</dbReference>
<dbReference type="Proteomes" id="UP000887116">
    <property type="component" value="Unassembled WGS sequence"/>
</dbReference>
<organism evidence="7 8">
    <name type="scientific">Trichonephila clavata</name>
    <name type="common">Joro spider</name>
    <name type="synonym">Nephila clavata</name>
    <dbReference type="NCBI Taxonomy" id="2740835"/>
    <lineage>
        <taxon>Eukaryota</taxon>
        <taxon>Metazoa</taxon>
        <taxon>Ecdysozoa</taxon>
        <taxon>Arthropoda</taxon>
        <taxon>Chelicerata</taxon>
        <taxon>Arachnida</taxon>
        <taxon>Araneae</taxon>
        <taxon>Araneomorphae</taxon>
        <taxon>Entelegynae</taxon>
        <taxon>Araneoidea</taxon>
        <taxon>Nephilidae</taxon>
        <taxon>Trichonephila</taxon>
    </lineage>
</organism>
<comment type="similarity">
    <text evidence="1">Belongs to the pseudouridine synthase TruB family.</text>
</comment>
<gene>
    <name evidence="7" type="primary">truB</name>
    <name evidence="7" type="ORF">TNCT_506461</name>
</gene>
<keyword evidence="8" id="KW-1185">Reference proteome</keyword>
<feature type="domain" description="Pseudouridine synthase II N-terminal" evidence="5">
    <location>
        <begin position="24"/>
        <end position="173"/>
    </location>
</feature>
<dbReference type="Pfam" id="PF01509">
    <property type="entry name" value="TruB_N"/>
    <property type="match status" value="1"/>
</dbReference>
<dbReference type="InterPro" id="IPR032819">
    <property type="entry name" value="TruB_C"/>
</dbReference>
<comment type="caution">
    <text evidence="7">The sequence shown here is derived from an EMBL/GenBank/DDBJ whole genome shotgun (WGS) entry which is preliminary data.</text>
</comment>
<dbReference type="GO" id="GO:0003723">
    <property type="term" value="F:RNA binding"/>
    <property type="evidence" value="ECO:0007669"/>
    <property type="project" value="InterPro"/>
</dbReference>
<dbReference type="Gene3D" id="3.30.2350.10">
    <property type="entry name" value="Pseudouridine synthase"/>
    <property type="match status" value="1"/>
</dbReference>
<evidence type="ECO:0000256" key="3">
    <source>
        <dbReference type="ARBA" id="ARBA00022694"/>
    </source>
</evidence>
<protein>
    <recommendedName>
        <fullName evidence="2">tRNA pseudouridine(55) synthase</fullName>
        <ecNumber evidence="2">5.4.99.25</ecNumber>
    </recommendedName>
</protein>
<reference evidence="7" key="1">
    <citation type="submission" date="2020-07" db="EMBL/GenBank/DDBJ databases">
        <title>Multicomponent nature underlies the extraordinary mechanical properties of spider dragline silk.</title>
        <authorList>
            <person name="Kono N."/>
            <person name="Nakamura H."/>
            <person name="Mori M."/>
            <person name="Yoshida Y."/>
            <person name="Ohtoshi R."/>
            <person name="Malay A.D."/>
            <person name="Moran D.A.P."/>
            <person name="Tomita M."/>
            <person name="Numata K."/>
            <person name="Arakawa K."/>
        </authorList>
    </citation>
    <scope>NUCLEOTIDE SEQUENCE</scope>
</reference>
<accession>A0A8X6G1U3</accession>
<dbReference type="AlphaFoldDB" id="A0A8X6G1U3"/>
<dbReference type="HAMAP" id="MF_01080">
    <property type="entry name" value="TruB_bact"/>
    <property type="match status" value="1"/>
</dbReference>
<evidence type="ECO:0000256" key="2">
    <source>
        <dbReference type="ARBA" id="ARBA00012787"/>
    </source>
</evidence>
<dbReference type="PANTHER" id="PTHR13767:SF2">
    <property type="entry name" value="PSEUDOURIDYLATE SYNTHASE TRUB1"/>
    <property type="match status" value="1"/>
</dbReference>
<keyword evidence="4" id="KW-0413">Isomerase</keyword>
<dbReference type="GO" id="GO:0006400">
    <property type="term" value="P:tRNA modification"/>
    <property type="evidence" value="ECO:0007669"/>
    <property type="project" value="TreeGrafter"/>
</dbReference>
<dbReference type="OrthoDB" id="8248391at2759"/>
<dbReference type="EC" id="5.4.99.25" evidence="2"/>
<dbReference type="CDD" id="cd02573">
    <property type="entry name" value="PseudoU_synth_EcTruB"/>
    <property type="match status" value="1"/>
</dbReference>
<dbReference type="SUPFAM" id="SSF55120">
    <property type="entry name" value="Pseudouridine synthase"/>
    <property type="match status" value="1"/>
</dbReference>
<dbReference type="Pfam" id="PF16198">
    <property type="entry name" value="TruB_C_2"/>
    <property type="match status" value="1"/>
</dbReference>
<dbReference type="GO" id="GO:1990481">
    <property type="term" value="P:mRNA pseudouridine synthesis"/>
    <property type="evidence" value="ECO:0007669"/>
    <property type="project" value="TreeGrafter"/>
</dbReference>
<dbReference type="InterPro" id="IPR002501">
    <property type="entry name" value="PsdUridine_synth_N"/>
</dbReference>